<dbReference type="SUPFAM" id="SSF69360">
    <property type="entry name" value="Cell wall binding repeat"/>
    <property type="match status" value="1"/>
</dbReference>
<feature type="repeat" description="Cell wall-binding" evidence="4">
    <location>
        <begin position="128"/>
        <end position="147"/>
    </location>
</feature>
<dbReference type="GO" id="GO:0046872">
    <property type="term" value="F:metal ion binding"/>
    <property type="evidence" value="ECO:0007669"/>
    <property type="project" value="UniProtKB-KW"/>
</dbReference>
<evidence type="ECO:0000313" key="7">
    <source>
        <dbReference type="EMBL" id="SHF48585.1"/>
    </source>
</evidence>
<gene>
    <name evidence="7" type="ORF">SAMN02745158_03929</name>
</gene>
<dbReference type="Proteomes" id="UP000184245">
    <property type="component" value="Unassembled WGS sequence"/>
</dbReference>
<dbReference type="Gene3D" id="2.10.270.10">
    <property type="entry name" value="Cholin Binding"/>
    <property type="match status" value="1"/>
</dbReference>
<dbReference type="STRING" id="1122155.SAMN02745158_03929"/>
<dbReference type="InterPro" id="IPR050248">
    <property type="entry name" value="Polysacc_deacetylase_ArnD"/>
</dbReference>
<dbReference type="GO" id="GO:0005975">
    <property type="term" value="P:carbohydrate metabolic process"/>
    <property type="evidence" value="ECO:0007669"/>
    <property type="project" value="InterPro"/>
</dbReference>
<evidence type="ECO:0000256" key="5">
    <source>
        <dbReference type="SAM" id="Phobius"/>
    </source>
</evidence>
<dbReference type="InterPro" id="IPR018337">
    <property type="entry name" value="Cell_wall/Cho-bd_repeat"/>
</dbReference>
<dbReference type="PROSITE" id="PS51170">
    <property type="entry name" value="CW"/>
    <property type="match status" value="1"/>
</dbReference>
<proteinExistence type="predicted"/>
<dbReference type="Pfam" id="PF19127">
    <property type="entry name" value="Choline_bind_3"/>
    <property type="match status" value="1"/>
</dbReference>
<evidence type="ECO:0000259" key="6">
    <source>
        <dbReference type="PROSITE" id="PS51677"/>
    </source>
</evidence>
<dbReference type="EMBL" id="FQVI01000032">
    <property type="protein sequence ID" value="SHF48585.1"/>
    <property type="molecule type" value="Genomic_DNA"/>
</dbReference>
<dbReference type="PROSITE" id="PS51677">
    <property type="entry name" value="NODB"/>
    <property type="match status" value="1"/>
</dbReference>
<keyword evidence="5" id="KW-1133">Transmembrane helix</keyword>
<dbReference type="GO" id="GO:0016810">
    <property type="term" value="F:hydrolase activity, acting on carbon-nitrogen (but not peptide) bonds"/>
    <property type="evidence" value="ECO:0007669"/>
    <property type="project" value="InterPro"/>
</dbReference>
<dbReference type="CDD" id="cd10954">
    <property type="entry name" value="CE4_CtAXE_like"/>
    <property type="match status" value="1"/>
</dbReference>
<dbReference type="PANTHER" id="PTHR10587:SF133">
    <property type="entry name" value="CHITIN DEACETYLASE 1-RELATED"/>
    <property type="match status" value="1"/>
</dbReference>
<evidence type="ECO:0000313" key="8">
    <source>
        <dbReference type="Proteomes" id="UP000184245"/>
    </source>
</evidence>
<protein>
    <submittedName>
        <fullName evidence="7">Peptidoglycan/xylan/chitin deacetylase, PgdA/CDA1 family</fullName>
    </submittedName>
</protein>
<evidence type="ECO:0000256" key="1">
    <source>
        <dbReference type="ARBA" id="ARBA00022723"/>
    </source>
</evidence>
<evidence type="ECO:0000256" key="4">
    <source>
        <dbReference type="PROSITE-ProRule" id="PRU00591"/>
    </source>
</evidence>
<evidence type="ECO:0000256" key="2">
    <source>
        <dbReference type="ARBA" id="ARBA00022737"/>
    </source>
</evidence>
<reference evidence="7 8" key="1">
    <citation type="submission" date="2016-11" db="EMBL/GenBank/DDBJ databases">
        <authorList>
            <person name="Jaros S."/>
            <person name="Januszkiewicz K."/>
            <person name="Wedrychowicz H."/>
        </authorList>
    </citation>
    <scope>NUCLEOTIDE SEQUENCE [LARGE SCALE GENOMIC DNA]</scope>
    <source>
        <strain evidence="7 8">DSM 17459</strain>
    </source>
</reference>
<feature type="transmembrane region" description="Helical" evidence="5">
    <location>
        <begin position="39"/>
        <end position="61"/>
    </location>
</feature>
<dbReference type="OrthoDB" id="258610at2"/>
<evidence type="ECO:0000256" key="3">
    <source>
        <dbReference type="ARBA" id="ARBA00022801"/>
    </source>
</evidence>
<dbReference type="InterPro" id="IPR002509">
    <property type="entry name" value="NODB_dom"/>
</dbReference>
<dbReference type="Pfam" id="PF01473">
    <property type="entry name" value="Choline_bind_1"/>
    <property type="match status" value="1"/>
</dbReference>
<keyword evidence="5" id="KW-0472">Membrane</keyword>
<dbReference type="Pfam" id="PF01522">
    <property type="entry name" value="Polysacc_deac_1"/>
    <property type="match status" value="1"/>
</dbReference>
<accession>A0A1M5C1P4</accession>
<dbReference type="InterPro" id="IPR011330">
    <property type="entry name" value="Glyco_hydro/deAcase_b/a-brl"/>
</dbReference>
<sequence length="378" mass="42342">MNIDERNLDPEEIEYQRRRAERMRKRREALRRQLFIRKCMRLGVIAFLLVLIAGVGGYKLISFIGGKTKSGNAGVVDVQAKTPDDPSEAARQPIRDADNMEKLAAPSTGWQTDDRGTWYQNADGSFYVSGWKEIDGNQYYFDDSGYIIKDDWLEKDGEDFYFNADGQYDAAVKKPMVALTFDDGPGKYTDRLLDVLEANNSKATFFLLGQNAEKFPEQVKREKDLGMEIGNHTYDHQILTKIDIGNVSSEVSQTNEAIKNIIGEPATVMRTPGGAQNADVLAQIGMPVVLWSIDTKDWKTKDVQNTIDVTLNNVQDGSVVLMHDIHEFTVEAAEQIIPALVEKGYKLVTVSELAKAKGITLENGKSYSYFGEGEQTVE</sequence>
<dbReference type="AlphaFoldDB" id="A0A1M5C1P4"/>
<dbReference type="SUPFAM" id="SSF88713">
    <property type="entry name" value="Glycoside hydrolase/deacetylase"/>
    <property type="match status" value="1"/>
</dbReference>
<dbReference type="GO" id="GO:0016020">
    <property type="term" value="C:membrane"/>
    <property type="evidence" value="ECO:0007669"/>
    <property type="project" value="TreeGrafter"/>
</dbReference>
<name>A0A1M5C1P4_9CLOT</name>
<keyword evidence="8" id="KW-1185">Reference proteome</keyword>
<keyword evidence="5" id="KW-0812">Transmembrane</keyword>
<dbReference type="PANTHER" id="PTHR10587">
    <property type="entry name" value="GLYCOSYL TRANSFERASE-RELATED"/>
    <property type="match status" value="1"/>
</dbReference>
<keyword evidence="3" id="KW-0378">Hydrolase</keyword>
<feature type="domain" description="NodB homology" evidence="6">
    <location>
        <begin position="175"/>
        <end position="348"/>
    </location>
</feature>
<keyword evidence="2" id="KW-0677">Repeat</keyword>
<dbReference type="Gene3D" id="3.20.20.370">
    <property type="entry name" value="Glycoside hydrolase/deacetylase"/>
    <property type="match status" value="1"/>
</dbReference>
<organism evidence="7 8">
    <name type="scientific">Lactonifactor longoviformis DSM 17459</name>
    <dbReference type="NCBI Taxonomy" id="1122155"/>
    <lineage>
        <taxon>Bacteria</taxon>
        <taxon>Bacillati</taxon>
        <taxon>Bacillota</taxon>
        <taxon>Clostridia</taxon>
        <taxon>Eubacteriales</taxon>
        <taxon>Clostridiaceae</taxon>
        <taxon>Lactonifactor</taxon>
    </lineage>
</organism>
<dbReference type="RefSeq" id="WP_072854471.1">
    <property type="nucleotide sequence ID" value="NZ_FQVI01000032.1"/>
</dbReference>
<keyword evidence="1" id="KW-0479">Metal-binding</keyword>